<evidence type="ECO:0000313" key="1">
    <source>
        <dbReference type="EMBL" id="KAG5169987.1"/>
    </source>
</evidence>
<sequence>MAAVAQVTPAVQAPQLCDYCHQKPKFSNHSYCSKTCAGQAATMCNQCHKKPKFQNFEYCGKNCAASAAASGKPRNPTVGTHQAQTKANNAKAQQQGAPAFDPIQLAKLVAQHIPQVQALINPNVNPAGHTIQTAPTSQPIVANPFANPAPQVIPPAIHNPNAPVNNPFLNNVVPQPGVPSQAGSAQNAVTNGAVILVASSNLHSAAQQLHLISTQQSADDTECLIPGCGQPVHVDSKGVKVSDYCSMRHREEAVATGLASPCIMCLTLPQSDTDYFCSRGCREESLNKHLEYKDDGVEE</sequence>
<name>A0A8H7XZH8_PSICU</name>
<proteinExistence type="predicted"/>
<organism evidence="1">
    <name type="scientific">Psilocybe cubensis</name>
    <name type="common">Psychedelic mushroom</name>
    <name type="synonym">Stropharia cubensis</name>
    <dbReference type="NCBI Taxonomy" id="181762"/>
    <lineage>
        <taxon>Eukaryota</taxon>
        <taxon>Fungi</taxon>
        <taxon>Dikarya</taxon>
        <taxon>Basidiomycota</taxon>
        <taxon>Agaricomycotina</taxon>
        <taxon>Agaricomycetes</taxon>
        <taxon>Agaricomycetidae</taxon>
        <taxon>Agaricales</taxon>
        <taxon>Agaricineae</taxon>
        <taxon>Strophariaceae</taxon>
        <taxon>Psilocybe</taxon>
    </lineage>
</organism>
<protein>
    <submittedName>
        <fullName evidence="1">Uncharacterized protein</fullName>
    </submittedName>
</protein>
<dbReference type="EMBL" id="JAFIQS010000004">
    <property type="protein sequence ID" value="KAG5169987.1"/>
    <property type="molecule type" value="Genomic_DNA"/>
</dbReference>
<dbReference type="AlphaFoldDB" id="A0A8H7XZH8"/>
<accession>A0A8H7XZH8</accession>
<reference evidence="1" key="1">
    <citation type="submission" date="2021-02" db="EMBL/GenBank/DDBJ databases">
        <title>Psilocybe cubensis genome.</title>
        <authorList>
            <person name="Mckernan K.J."/>
            <person name="Crawford S."/>
            <person name="Trippe A."/>
            <person name="Kane L.T."/>
            <person name="Mclaughlin S."/>
        </authorList>
    </citation>
    <scope>NUCLEOTIDE SEQUENCE [LARGE SCALE GENOMIC DNA]</scope>
    <source>
        <strain evidence="1">MGC-MH-2018</strain>
    </source>
</reference>
<dbReference type="OrthoDB" id="3171385at2759"/>
<gene>
    <name evidence="1" type="ORF">JR316_004369</name>
</gene>
<comment type="caution">
    <text evidence="1">The sequence shown here is derived from an EMBL/GenBank/DDBJ whole genome shotgun (WGS) entry which is preliminary data.</text>
</comment>